<dbReference type="GeneID" id="36528954"/>
<name>A0A2I1BWC4_ASPN1</name>
<reference evidence="2" key="1">
    <citation type="journal article" date="2018" name="Proc. Natl. Acad. Sci. U.S.A.">
        <title>Linking secondary metabolites to gene clusters through genome sequencing of six diverse Aspergillus species.</title>
        <authorList>
            <person name="Kaerboelling I."/>
            <person name="Vesth T.C."/>
            <person name="Frisvad J.C."/>
            <person name="Nybo J.L."/>
            <person name="Theobald S."/>
            <person name="Kuo A."/>
            <person name="Bowyer P."/>
            <person name="Matsuda Y."/>
            <person name="Mondo S."/>
            <person name="Lyhne E.K."/>
            <person name="Kogle M.E."/>
            <person name="Clum A."/>
            <person name="Lipzen A."/>
            <person name="Salamov A."/>
            <person name="Ngan C.Y."/>
            <person name="Daum C."/>
            <person name="Chiniquy J."/>
            <person name="Barry K."/>
            <person name="LaButti K."/>
            <person name="Haridas S."/>
            <person name="Simmons B.A."/>
            <person name="Magnuson J.K."/>
            <person name="Mortensen U.H."/>
            <person name="Larsen T.O."/>
            <person name="Grigoriev I.V."/>
            <person name="Baker S.E."/>
            <person name="Andersen M.R."/>
        </authorList>
    </citation>
    <scope>NUCLEOTIDE SEQUENCE [LARGE SCALE GENOMIC DNA]</scope>
    <source>
        <strain evidence="2">IBT 16806</strain>
    </source>
</reference>
<dbReference type="RefSeq" id="XP_024678277.1">
    <property type="nucleotide sequence ID" value="XM_024821628.1"/>
</dbReference>
<keyword evidence="2" id="KW-1185">Reference proteome</keyword>
<dbReference type="AlphaFoldDB" id="A0A2I1BWC4"/>
<sequence length="176" mass="20748">MERSEWPADCRKSRKLDINSTTTSKTREDTLACLPLQPLPLYFVHSYDTFLAPWLLRSSFHQLINVHSTENPDRKGDGDLRHKTGLRFTLAESRTLQFKVLFFASYKFRFHWLIAIAFMENKGNLPDFRYSQAAPHHPNSETCMVGQKNQGSRVHDRPKKEDYFHEVRRFVQIKAY</sequence>
<organism evidence="1 2">
    <name type="scientific">Aspergillus novofumigatus (strain IBT 16806)</name>
    <dbReference type="NCBI Taxonomy" id="1392255"/>
    <lineage>
        <taxon>Eukaryota</taxon>
        <taxon>Fungi</taxon>
        <taxon>Dikarya</taxon>
        <taxon>Ascomycota</taxon>
        <taxon>Pezizomycotina</taxon>
        <taxon>Eurotiomycetes</taxon>
        <taxon>Eurotiomycetidae</taxon>
        <taxon>Eurotiales</taxon>
        <taxon>Aspergillaceae</taxon>
        <taxon>Aspergillus</taxon>
        <taxon>Aspergillus subgen. Fumigati</taxon>
    </lineage>
</organism>
<dbReference type="VEuPathDB" id="FungiDB:P174DRAFT_303811"/>
<gene>
    <name evidence="1" type="ORF">P174DRAFT_303811</name>
</gene>
<evidence type="ECO:0000313" key="2">
    <source>
        <dbReference type="Proteomes" id="UP000234474"/>
    </source>
</evidence>
<evidence type="ECO:0000313" key="1">
    <source>
        <dbReference type="EMBL" id="PKX89682.1"/>
    </source>
</evidence>
<proteinExistence type="predicted"/>
<dbReference type="EMBL" id="MSZS01000009">
    <property type="protein sequence ID" value="PKX89682.1"/>
    <property type="molecule type" value="Genomic_DNA"/>
</dbReference>
<accession>A0A2I1BWC4</accession>
<protein>
    <submittedName>
        <fullName evidence="1">Uncharacterized protein</fullName>
    </submittedName>
</protein>
<dbReference type="Proteomes" id="UP000234474">
    <property type="component" value="Unassembled WGS sequence"/>
</dbReference>
<comment type="caution">
    <text evidence="1">The sequence shown here is derived from an EMBL/GenBank/DDBJ whole genome shotgun (WGS) entry which is preliminary data.</text>
</comment>